<evidence type="ECO:0000313" key="4">
    <source>
        <dbReference type="Proteomes" id="UP000009102"/>
    </source>
</evidence>
<proteinExistence type="predicted"/>
<feature type="compositionally biased region" description="Polar residues" evidence="1">
    <location>
        <begin position="1"/>
        <end position="18"/>
    </location>
</feature>
<dbReference type="Pfam" id="PF11843">
    <property type="entry name" value="DUF3363"/>
    <property type="match status" value="1"/>
</dbReference>
<protein>
    <submittedName>
        <fullName evidence="3">Type IV secretory pathway VirD2 pilin (Relaxase)-like protein</fullName>
    </submittedName>
</protein>
<evidence type="ECO:0000259" key="2">
    <source>
        <dbReference type="Pfam" id="PF03432"/>
    </source>
</evidence>
<name>D0L196_HALNC</name>
<sequence length="493" mass="55983">MANQDSLRSTQTSGGNTSSERESPLKWFMKGIKDKDSLRLQRKQTAKLLRAVQTFGRNSRLGGGFQQKTLSKEGRNHFQRVAIRLTYSPNRAPGQWAAHGKYISRDSAIEVGGGAFGMNGALDAVSTLRDWQTADDPRMFKMIISPEFGEKMDLKKYTRDVMAKMQHDLGCEFEWVAVDHYNTDNPHVHVAIRGMDMSGHEISIPREYIKSGLRESSQDIATQHIGYRQEADIIKSLDRQINQNRFTGLDRELIKKATALSAVKHWYHEEPNSINFKNTKIKESDRLRLIKRLTHLEHMGLAKKRSGMEWEIRGDFEQALRVRQMSEDRLKTKFQHGKTLSDPEMPLVYLDSREPLEKRLFGRVVGVGEDEAKMKPYALIEAVDGRVYYLNTNQYQKVGTTVHVQNLKSGVGVYQEGDAESFLRDPKRLMSVSATLARGSYAVAPTGLSGWVGECQANLATTQAAMVQRGVMRIENGMAVWLGNRQRQRGFTR</sequence>
<keyword evidence="4" id="KW-1185">Reference proteome</keyword>
<dbReference type="EMBL" id="CP001801">
    <property type="protein sequence ID" value="ACX96469.1"/>
    <property type="molecule type" value="Genomic_DNA"/>
</dbReference>
<evidence type="ECO:0000313" key="3">
    <source>
        <dbReference type="EMBL" id="ACX96469.1"/>
    </source>
</evidence>
<dbReference type="Pfam" id="PF03432">
    <property type="entry name" value="Relaxase"/>
    <property type="match status" value="1"/>
</dbReference>
<dbReference type="InterPro" id="IPR005094">
    <property type="entry name" value="Endonuclease_MobA/VirD2"/>
</dbReference>
<dbReference type="Proteomes" id="UP000009102">
    <property type="component" value="Chromosome"/>
</dbReference>
<reference evidence="3 4" key="1">
    <citation type="submission" date="2009-10" db="EMBL/GenBank/DDBJ databases">
        <title>Complete sequence of Halothiobacillus neapolitanus c2.</title>
        <authorList>
            <consortium name="US DOE Joint Genome Institute"/>
            <person name="Lucas S."/>
            <person name="Copeland A."/>
            <person name="Lapidus A."/>
            <person name="Glavina del Rio T."/>
            <person name="Tice H."/>
            <person name="Bruce D."/>
            <person name="Goodwin L."/>
            <person name="Pitluck S."/>
            <person name="Davenport K."/>
            <person name="Brettin T."/>
            <person name="Detter J.C."/>
            <person name="Han C."/>
            <person name="Tapia R."/>
            <person name="Larimer F."/>
            <person name="Land M."/>
            <person name="Hauser L."/>
            <person name="Kyrpides N."/>
            <person name="Mikhailova N."/>
            <person name="Kerfeld C."/>
            <person name="Cannon G."/>
            <person name="Heinhort S."/>
        </authorList>
    </citation>
    <scope>NUCLEOTIDE SEQUENCE [LARGE SCALE GENOMIC DNA]</scope>
    <source>
        <strain evidence="4">ATCC 23641 / c2</strain>
    </source>
</reference>
<dbReference type="OrthoDB" id="9809969at2"/>
<dbReference type="eggNOG" id="COG3843">
    <property type="taxonomic scope" value="Bacteria"/>
</dbReference>
<gene>
    <name evidence="3" type="ordered locus">Hneap_1643</name>
</gene>
<feature type="domain" description="MobA/VirD2-like nuclease" evidence="2">
    <location>
        <begin position="129"/>
        <end position="222"/>
    </location>
</feature>
<feature type="region of interest" description="Disordered" evidence="1">
    <location>
        <begin position="1"/>
        <end position="24"/>
    </location>
</feature>
<dbReference type="STRING" id="555778.Hneap_1643"/>
<dbReference type="KEGG" id="hna:Hneap_1643"/>
<accession>D0L196</accession>
<dbReference type="AlphaFoldDB" id="D0L196"/>
<dbReference type="HOGENOM" id="CLU_552941_0_0_6"/>
<dbReference type="InterPro" id="IPR021795">
    <property type="entry name" value="DUF3363"/>
</dbReference>
<organism evidence="3 4">
    <name type="scientific">Halothiobacillus neapolitanus (strain ATCC 23641 / DSM 15147 / CIP 104769 / NCIMB 8539 / c2)</name>
    <name type="common">Thiobacillus neapolitanus</name>
    <dbReference type="NCBI Taxonomy" id="555778"/>
    <lineage>
        <taxon>Bacteria</taxon>
        <taxon>Pseudomonadati</taxon>
        <taxon>Pseudomonadota</taxon>
        <taxon>Gammaproteobacteria</taxon>
        <taxon>Chromatiales</taxon>
        <taxon>Halothiobacillaceae</taxon>
        <taxon>Halothiobacillus</taxon>
    </lineage>
</organism>
<evidence type="ECO:0000256" key="1">
    <source>
        <dbReference type="SAM" id="MobiDB-lite"/>
    </source>
</evidence>